<reference evidence="2 4" key="2">
    <citation type="submission" date="2016-10" db="EMBL/GenBank/DDBJ databases">
        <authorList>
            <person name="Varghese N."/>
            <person name="Submissions S."/>
        </authorList>
    </citation>
    <scope>NUCLEOTIDE SEQUENCE [LARGE SCALE GENOMIC DNA]</scope>
    <source>
        <strain evidence="2 4">DSM 282</strain>
    </source>
</reference>
<gene>
    <name evidence="2" type="ORF">SAMN04244571_04789</name>
    <name evidence="3" type="ORF">SAMN04244574_04793</name>
</gene>
<dbReference type="RefSeq" id="WP_090944985.1">
    <property type="nucleotide sequence ID" value="NZ_FOKJ01000191.1"/>
</dbReference>
<dbReference type="EMBL" id="FOSX01000208">
    <property type="protein sequence ID" value="SFL63344.1"/>
    <property type="molecule type" value="Genomic_DNA"/>
</dbReference>
<dbReference type="EMBL" id="FOKJ01000191">
    <property type="protein sequence ID" value="SFB65237.1"/>
    <property type="molecule type" value="Genomic_DNA"/>
</dbReference>
<evidence type="ECO:0000313" key="5">
    <source>
        <dbReference type="Proteomes" id="UP000199579"/>
    </source>
</evidence>
<sequence length="105" mass="12042">MWHTLAQAIELTGRSRRSLYRDMDVGRVSYRIRDDGRRELETSELIRVYGPLRAMARVGTPVGTPPVEPLAAILEELQGIREENRLLREEVRELRAAMLRGLDGN</sequence>
<reference evidence="3 5" key="1">
    <citation type="submission" date="2016-10" db="EMBL/GenBank/DDBJ databases">
        <authorList>
            <person name="de Groot N.N."/>
        </authorList>
    </citation>
    <scope>NUCLEOTIDE SEQUENCE [LARGE SCALE GENOMIC DNA]</scope>
    <source>
        <strain evidence="3 5">DSM 381</strain>
    </source>
</reference>
<organism evidence="3 5">
    <name type="scientific">Azotobacter beijerinckii</name>
    <dbReference type="NCBI Taxonomy" id="170623"/>
    <lineage>
        <taxon>Bacteria</taxon>
        <taxon>Pseudomonadati</taxon>
        <taxon>Pseudomonadota</taxon>
        <taxon>Gammaproteobacteria</taxon>
        <taxon>Pseudomonadales</taxon>
        <taxon>Pseudomonadaceae</taxon>
        <taxon>Azotobacter</taxon>
    </lineage>
</organism>
<proteinExistence type="predicted"/>
<dbReference type="AlphaFoldDB" id="A0A1I4J9X9"/>
<feature type="coiled-coil region" evidence="1">
    <location>
        <begin position="70"/>
        <end position="97"/>
    </location>
</feature>
<keyword evidence="1" id="KW-0175">Coiled coil</keyword>
<evidence type="ECO:0000313" key="2">
    <source>
        <dbReference type="EMBL" id="SFB65237.1"/>
    </source>
</evidence>
<dbReference type="Proteomes" id="UP000199579">
    <property type="component" value="Unassembled WGS sequence"/>
</dbReference>
<keyword evidence="4" id="KW-1185">Reference proteome</keyword>
<accession>A0A1I4J9X9</accession>
<dbReference type="Proteomes" id="UP000198861">
    <property type="component" value="Unassembled WGS sequence"/>
</dbReference>
<evidence type="ECO:0000313" key="4">
    <source>
        <dbReference type="Proteomes" id="UP000198861"/>
    </source>
</evidence>
<evidence type="ECO:0008006" key="6">
    <source>
        <dbReference type="Google" id="ProtNLM"/>
    </source>
</evidence>
<name>A0A1I4J9X9_9GAMM</name>
<protein>
    <recommendedName>
        <fullName evidence="6">Entry exclusion protein 1</fullName>
    </recommendedName>
</protein>
<evidence type="ECO:0000313" key="3">
    <source>
        <dbReference type="EMBL" id="SFL63344.1"/>
    </source>
</evidence>
<evidence type="ECO:0000256" key="1">
    <source>
        <dbReference type="SAM" id="Coils"/>
    </source>
</evidence>